<accession>A0A6S7CHJ0</accession>
<evidence type="ECO:0000313" key="4">
    <source>
        <dbReference type="EMBL" id="CAB3790158.1"/>
    </source>
</evidence>
<keyword evidence="5" id="KW-1185">Reference proteome</keyword>
<dbReference type="AlphaFoldDB" id="A0A6S7CHJ0"/>
<dbReference type="SUPFAM" id="SSF53850">
    <property type="entry name" value="Periplasmic binding protein-like II"/>
    <property type="match status" value="1"/>
</dbReference>
<dbReference type="GO" id="GO:0042597">
    <property type="term" value="C:periplasmic space"/>
    <property type="evidence" value="ECO:0007669"/>
    <property type="project" value="UniProtKB-SubCell"/>
</dbReference>
<comment type="subcellular location">
    <subcellularLocation>
        <location evidence="1">Periplasm</location>
    </subcellularLocation>
</comment>
<dbReference type="Gene3D" id="3.40.190.10">
    <property type="entry name" value="Periplasmic binding protein-like II"/>
    <property type="match status" value="2"/>
</dbReference>
<gene>
    <name evidence="4" type="primary">msmE_2</name>
    <name evidence="4" type="ORF">LMG28138_02932</name>
</gene>
<dbReference type="InterPro" id="IPR050490">
    <property type="entry name" value="Bact_solute-bd_prot1"/>
</dbReference>
<reference evidence="4 5" key="1">
    <citation type="submission" date="2020-04" db="EMBL/GenBank/DDBJ databases">
        <authorList>
            <person name="De Canck E."/>
        </authorList>
    </citation>
    <scope>NUCLEOTIDE SEQUENCE [LARGE SCALE GENOMIC DNA]</scope>
    <source>
        <strain evidence="4 5">LMG 28138</strain>
    </source>
</reference>
<protein>
    <submittedName>
        <fullName evidence="4">Multiple sugar-binding protein</fullName>
    </submittedName>
</protein>
<keyword evidence="3" id="KW-0732">Signal</keyword>
<evidence type="ECO:0000256" key="3">
    <source>
        <dbReference type="SAM" id="SignalP"/>
    </source>
</evidence>
<dbReference type="EMBL" id="CADIKM010000012">
    <property type="protein sequence ID" value="CAB3790158.1"/>
    <property type="molecule type" value="Genomic_DNA"/>
</dbReference>
<dbReference type="RefSeq" id="WP_175105482.1">
    <property type="nucleotide sequence ID" value="NZ_CADIKM010000012.1"/>
</dbReference>
<evidence type="ECO:0000256" key="2">
    <source>
        <dbReference type="ARBA" id="ARBA00008520"/>
    </source>
</evidence>
<dbReference type="PANTHER" id="PTHR43649">
    <property type="entry name" value="ARABINOSE-BINDING PROTEIN-RELATED"/>
    <property type="match status" value="1"/>
</dbReference>
<comment type="similarity">
    <text evidence="2">Belongs to the bacterial solute-binding protein 1 family.</text>
</comment>
<dbReference type="InterPro" id="IPR006059">
    <property type="entry name" value="SBP"/>
</dbReference>
<dbReference type="PANTHER" id="PTHR43649:SF14">
    <property type="entry name" value="BLR3389 PROTEIN"/>
    <property type="match status" value="1"/>
</dbReference>
<sequence>MKQYLKPIAAALVFAALAATTGASFADDKTITQWDLKTIPAEQKAVDDAVARFKAANPGTDVQSVHTLNDAYKTKLKIAFGAGDPPCVFATWGGGVLHEYVKANQVLDLTPYLDANPAFRDKFLKTSYQVVTFDNKVYGVAADNTAIATIFYNKALFAKYNLQPPKTWDELVNIIKVLKSHDIAPFSLANKNKWTGSMYFMTLADRIGGPQPFLDAVSRKGSFDSPTFVEAGKRLQELVKMGAFAPGFNGLDYDTGASRRLLYSDKAAMELIGSWEISAFKSENPDFYKKVGAFMFPTVPGGKGDPKDIIGTVGDNFWSISKSCKNPDGAFKLIMTLNDEQSMKDHVATGRVPPVKGLRGDEPLVNTLLDEVAQAPSVQLWYDQMLPPALGELHKDTTQALFGLSMTPEQAAQKMEALAKTELK</sequence>
<feature type="signal peptide" evidence="3">
    <location>
        <begin position="1"/>
        <end position="26"/>
    </location>
</feature>
<organism evidence="4 5">
    <name type="scientific">Pararobbsia alpina</name>
    <dbReference type="NCBI Taxonomy" id="621374"/>
    <lineage>
        <taxon>Bacteria</taxon>
        <taxon>Pseudomonadati</taxon>
        <taxon>Pseudomonadota</taxon>
        <taxon>Betaproteobacteria</taxon>
        <taxon>Burkholderiales</taxon>
        <taxon>Burkholderiaceae</taxon>
        <taxon>Pararobbsia</taxon>
    </lineage>
</organism>
<feature type="chain" id="PRO_5028938808" evidence="3">
    <location>
        <begin position="27"/>
        <end position="424"/>
    </location>
</feature>
<proteinExistence type="inferred from homology"/>
<name>A0A6S7CHJ0_9BURK</name>
<evidence type="ECO:0000256" key="1">
    <source>
        <dbReference type="ARBA" id="ARBA00004418"/>
    </source>
</evidence>
<dbReference type="Pfam" id="PF01547">
    <property type="entry name" value="SBP_bac_1"/>
    <property type="match status" value="1"/>
</dbReference>
<dbReference type="Proteomes" id="UP000494115">
    <property type="component" value="Unassembled WGS sequence"/>
</dbReference>
<evidence type="ECO:0000313" key="5">
    <source>
        <dbReference type="Proteomes" id="UP000494115"/>
    </source>
</evidence>